<dbReference type="SUPFAM" id="SSF50129">
    <property type="entry name" value="GroES-like"/>
    <property type="match status" value="1"/>
</dbReference>
<dbReference type="CDD" id="cd05289">
    <property type="entry name" value="MDR_like_2"/>
    <property type="match status" value="1"/>
</dbReference>
<dbReference type="InterPro" id="IPR013154">
    <property type="entry name" value="ADH-like_N"/>
</dbReference>
<protein>
    <submittedName>
        <fullName evidence="3">Chaperonin 10-like protein</fullName>
    </submittedName>
</protein>
<dbReference type="Pfam" id="PF13602">
    <property type="entry name" value="ADH_zinc_N_2"/>
    <property type="match status" value="1"/>
</dbReference>
<dbReference type="GO" id="GO:0016491">
    <property type="term" value="F:oxidoreductase activity"/>
    <property type="evidence" value="ECO:0007669"/>
    <property type="project" value="InterPro"/>
</dbReference>
<proteinExistence type="predicted"/>
<keyword evidence="1" id="KW-0812">Transmembrane</keyword>
<dbReference type="SUPFAM" id="SSF51735">
    <property type="entry name" value="NAD(P)-binding Rossmann-fold domains"/>
    <property type="match status" value="1"/>
</dbReference>
<dbReference type="InterPro" id="IPR020843">
    <property type="entry name" value="ER"/>
</dbReference>
<keyword evidence="1" id="KW-1133">Transmembrane helix</keyword>
<dbReference type="Gene3D" id="3.40.50.720">
    <property type="entry name" value="NAD(P)-binding Rossmann-like Domain"/>
    <property type="match status" value="1"/>
</dbReference>
<feature type="transmembrane region" description="Helical" evidence="1">
    <location>
        <begin position="288"/>
        <end position="305"/>
    </location>
</feature>
<dbReference type="Gene3D" id="3.90.180.10">
    <property type="entry name" value="Medium-chain alcohol dehydrogenases, catalytic domain"/>
    <property type="match status" value="1"/>
</dbReference>
<dbReference type="InterPro" id="IPR050700">
    <property type="entry name" value="YIM1/Zinc_Alcohol_DH_Fams"/>
</dbReference>
<evidence type="ECO:0000256" key="1">
    <source>
        <dbReference type="SAM" id="Phobius"/>
    </source>
</evidence>
<dbReference type="AlphaFoldDB" id="A0AA40BZT8"/>
<accession>A0AA40BZT8</accession>
<keyword evidence="4" id="KW-1185">Reference proteome</keyword>
<reference evidence="3" key="1">
    <citation type="submission" date="2023-06" db="EMBL/GenBank/DDBJ databases">
        <title>Genome-scale phylogeny and comparative genomics of the fungal order Sordariales.</title>
        <authorList>
            <consortium name="Lawrence Berkeley National Laboratory"/>
            <person name="Hensen N."/>
            <person name="Bonometti L."/>
            <person name="Westerberg I."/>
            <person name="Brannstrom I.O."/>
            <person name="Guillou S."/>
            <person name="Cros-Aarteil S."/>
            <person name="Calhoun S."/>
            <person name="Haridas S."/>
            <person name="Kuo A."/>
            <person name="Mondo S."/>
            <person name="Pangilinan J."/>
            <person name="Riley R."/>
            <person name="Labutti K."/>
            <person name="Andreopoulos B."/>
            <person name="Lipzen A."/>
            <person name="Chen C."/>
            <person name="Yanf M."/>
            <person name="Daum C."/>
            <person name="Ng V."/>
            <person name="Clum A."/>
            <person name="Steindorff A."/>
            <person name="Ohm R."/>
            <person name="Martin F."/>
            <person name="Silar P."/>
            <person name="Natvig D."/>
            <person name="Lalanne C."/>
            <person name="Gautier V."/>
            <person name="Ament-Velasquez S.L."/>
            <person name="Kruys A."/>
            <person name="Hutchinson M.I."/>
            <person name="Powell A.J."/>
            <person name="Barry K."/>
            <person name="Miller A.N."/>
            <person name="Grigoriev I.V."/>
            <person name="Debuchy R."/>
            <person name="Gladieux P."/>
            <person name="Thoren M.H."/>
            <person name="Johannesson H."/>
        </authorList>
    </citation>
    <scope>NUCLEOTIDE SEQUENCE</scope>
    <source>
        <strain evidence="3">CBS 606.72</strain>
    </source>
</reference>
<name>A0AA40BZT8_9PEZI</name>
<dbReference type="Proteomes" id="UP001175000">
    <property type="component" value="Unassembled WGS sequence"/>
</dbReference>
<organism evidence="3 4">
    <name type="scientific">Immersiella caudata</name>
    <dbReference type="NCBI Taxonomy" id="314043"/>
    <lineage>
        <taxon>Eukaryota</taxon>
        <taxon>Fungi</taxon>
        <taxon>Dikarya</taxon>
        <taxon>Ascomycota</taxon>
        <taxon>Pezizomycotina</taxon>
        <taxon>Sordariomycetes</taxon>
        <taxon>Sordariomycetidae</taxon>
        <taxon>Sordariales</taxon>
        <taxon>Lasiosphaeriaceae</taxon>
        <taxon>Immersiella</taxon>
    </lineage>
</organism>
<dbReference type="PANTHER" id="PTHR11695">
    <property type="entry name" value="ALCOHOL DEHYDROGENASE RELATED"/>
    <property type="match status" value="1"/>
</dbReference>
<keyword evidence="1" id="KW-0472">Membrane</keyword>
<dbReference type="EMBL" id="JAULSU010000004">
    <property type="protein sequence ID" value="KAK0619519.1"/>
    <property type="molecule type" value="Genomic_DNA"/>
</dbReference>
<comment type="caution">
    <text evidence="3">The sequence shown here is derived from an EMBL/GenBank/DDBJ whole genome shotgun (WGS) entry which is preliminary data.</text>
</comment>
<evidence type="ECO:0000313" key="3">
    <source>
        <dbReference type="EMBL" id="KAK0619519.1"/>
    </source>
</evidence>
<feature type="domain" description="Enoyl reductase (ER)" evidence="2">
    <location>
        <begin position="22"/>
        <end position="345"/>
    </location>
</feature>
<gene>
    <name evidence="3" type="ORF">B0T14DRAFT_545772</name>
</gene>
<evidence type="ECO:0000313" key="4">
    <source>
        <dbReference type="Proteomes" id="UP001175000"/>
    </source>
</evidence>
<dbReference type="PANTHER" id="PTHR11695:SF294">
    <property type="entry name" value="RETICULON-4-INTERACTING PROTEIN 1, MITOCHONDRIAL"/>
    <property type="match status" value="1"/>
</dbReference>
<dbReference type="Pfam" id="PF08240">
    <property type="entry name" value="ADH_N"/>
    <property type="match status" value="1"/>
</dbReference>
<dbReference type="InterPro" id="IPR011032">
    <property type="entry name" value="GroES-like_sf"/>
</dbReference>
<evidence type="ECO:0000259" key="2">
    <source>
        <dbReference type="SMART" id="SM00829"/>
    </source>
</evidence>
<dbReference type="InterPro" id="IPR036291">
    <property type="entry name" value="NAD(P)-bd_dom_sf"/>
</dbReference>
<sequence>MAEPKLLPIPPTMRSLVAPKYGPPSTYQVQTLPTPTLTDPHSVLLRVHAAEVSTGVTQLASGQFRLVASPHFPLPLCIGGSGTVISIGSAVTTLRPGDPVYGLYFKHGIFPPPTCGFASDYVVVPADVLLPKPEGLSFEEAAALTGSGITAYQCFKRYFEMRGMDIKSAGAELEGKTVFVTGALSAAGSVFAQAAKNVFGARVVATVSTGKMGLVEGELPGVVDELVDYQRENVVRRVGKGKVDLVLNSQWDMVGLFPLADPGTGAVVSIASLPGPETLRRMIGESKVPFAGLIIWLVSLAYVWYDFKLRGTNVKHDFVSGNPGNREDLEASGEWIASGKIKAVMTVVDINDIDAVRRGCQMVATGKGGLGKLVIKLV</sequence>
<dbReference type="SMART" id="SM00829">
    <property type="entry name" value="PKS_ER"/>
    <property type="match status" value="1"/>
</dbReference>